<dbReference type="EMBL" id="JACJTU010000023">
    <property type="protein sequence ID" value="MBD2736666.1"/>
    <property type="molecule type" value="Genomic_DNA"/>
</dbReference>
<sequence length="182" mass="20374">MSFFNFWNPPIFDTSPIFDPFGVKEIGERAKDGIKALDKLSEAHKYFAETFKEIVTYLFPDLKEKGGLLPALSGFTGTVVSQVRIATATVGTGLIVTNHVADGVKKSTLIDKIDKKYKQNLQLTFDQIDEARAKFKSDIKEVLGEVDISLEKRIDQISSTVKETISEIYLEVKLNALFISLH</sequence>
<proteinExistence type="predicted"/>
<name>A0ABR8KD06_9NOSO</name>
<evidence type="ECO:0000313" key="1">
    <source>
        <dbReference type="EMBL" id="MBD2736666.1"/>
    </source>
</evidence>
<gene>
    <name evidence="1" type="ORF">H6H03_22710</name>
</gene>
<dbReference type="RefSeq" id="WP_190957286.1">
    <property type="nucleotide sequence ID" value="NZ_JACJTU010000023.1"/>
</dbReference>
<comment type="caution">
    <text evidence="1">The sequence shown here is derived from an EMBL/GenBank/DDBJ whole genome shotgun (WGS) entry which is preliminary data.</text>
</comment>
<accession>A0ABR8KD06</accession>
<evidence type="ECO:0000313" key="2">
    <source>
        <dbReference type="Proteomes" id="UP000637383"/>
    </source>
</evidence>
<organism evidence="1 2">
    <name type="scientific">Nostoc paludosum FACHB-159</name>
    <dbReference type="NCBI Taxonomy" id="2692908"/>
    <lineage>
        <taxon>Bacteria</taxon>
        <taxon>Bacillati</taxon>
        <taxon>Cyanobacteriota</taxon>
        <taxon>Cyanophyceae</taxon>
        <taxon>Nostocales</taxon>
        <taxon>Nostocaceae</taxon>
        <taxon>Nostoc</taxon>
    </lineage>
</organism>
<protein>
    <submittedName>
        <fullName evidence="1">Uncharacterized protein</fullName>
    </submittedName>
</protein>
<reference evidence="1 2" key="1">
    <citation type="journal article" date="2020" name="ISME J.">
        <title>Comparative genomics reveals insights into cyanobacterial evolution and habitat adaptation.</title>
        <authorList>
            <person name="Chen M.Y."/>
            <person name="Teng W.K."/>
            <person name="Zhao L."/>
            <person name="Hu C.X."/>
            <person name="Zhou Y.K."/>
            <person name="Han B.P."/>
            <person name="Song L.R."/>
            <person name="Shu W.S."/>
        </authorList>
    </citation>
    <scope>NUCLEOTIDE SEQUENCE [LARGE SCALE GENOMIC DNA]</scope>
    <source>
        <strain evidence="1 2">FACHB-159</strain>
    </source>
</reference>
<dbReference type="Proteomes" id="UP000637383">
    <property type="component" value="Unassembled WGS sequence"/>
</dbReference>
<keyword evidence="2" id="KW-1185">Reference proteome</keyword>